<dbReference type="InterPro" id="IPR011114">
    <property type="entry name" value="RuvA_C"/>
</dbReference>
<comment type="domain">
    <text evidence="6">Has three domains with a flexible linker between the domains II and III and assumes an 'L' shape. Domain III is highly mobile and contacts RuvB.</text>
</comment>
<dbReference type="InterPro" id="IPR000085">
    <property type="entry name" value="RuvA"/>
</dbReference>
<comment type="similarity">
    <text evidence="6">Belongs to the RuvA family.</text>
</comment>
<dbReference type="InterPro" id="IPR010994">
    <property type="entry name" value="RuvA_2-like"/>
</dbReference>
<dbReference type="SUPFAM" id="SSF46929">
    <property type="entry name" value="DNA helicase RuvA subunit, C-terminal domain"/>
    <property type="match status" value="1"/>
</dbReference>
<comment type="subcellular location">
    <subcellularLocation>
        <location evidence="6">Cytoplasm</location>
    </subcellularLocation>
</comment>
<dbReference type="InterPro" id="IPR003583">
    <property type="entry name" value="Hlx-hairpin-Hlx_DNA-bd_motif"/>
</dbReference>
<keyword evidence="4 6" id="KW-0233">DNA recombination</keyword>
<dbReference type="HAMAP" id="MF_00031">
    <property type="entry name" value="DNA_HJ_migration_RuvA"/>
    <property type="match status" value="1"/>
</dbReference>
<evidence type="ECO:0000256" key="4">
    <source>
        <dbReference type="ARBA" id="ARBA00023172"/>
    </source>
</evidence>
<comment type="subunit">
    <text evidence="6">Homotetramer. Forms an RuvA(8)-RuvB(12)-Holliday junction (HJ) complex. HJ DNA is sandwiched between 2 RuvA tetramers; dsDNA enters through RuvA and exits via RuvB. An RuvB hexamer assembles on each DNA strand where it exits the tetramer. Each RuvB hexamer is contacted by two RuvA subunits (via domain III) on 2 adjacent RuvB subunits; this complex drives branch migration. In the full resolvosome a probable DNA-RuvA(4)-RuvB(12)-RuvC(2) complex forms which resolves the HJ.</text>
</comment>
<sequence length="189" mass="21584">MYAYINGIIKEINPKNIILESSNIGYEIFVSNPYEYEIGDRIKIYISQQIREDSNNLYGFKKKEQKKLFLDLLKVKGVGPKSALAILASANYSEIISAINNSDIKFMKKFPGIGVKSAQQIILDLKGKLKFSKNNLEKSNQKVVDAILVLQALGYNKTELSKIENKLYEYNFEKTDDYVKEGLKLLINK</sequence>
<keyword evidence="8" id="KW-0378">Hydrolase</keyword>
<dbReference type="CDD" id="cd14332">
    <property type="entry name" value="UBA_RuvA_C"/>
    <property type="match status" value="1"/>
</dbReference>
<dbReference type="SUPFAM" id="SSF47781">
    <property type="entry name" value="RuvA domain 2-like"/>
    <property type="match status" value="1"/>
</dbReference>
<dbReference type="InterPro" id="IPR012340">
    <property type="entry name" value="NA-bd_OB-fold"/>
</dbReference>
<dbReference type="GO" id="GO:0004386">
    <property type="term" value="F:helicase activity"/>
    <property type="evidence" value="ECO:0007669"/>
    <property type="project" value="UniProtKB-KW"/>
</dbReference>
<comment type="function">
    <text evidence="6">The RuvA-RuvB-RuvC complex processes Holliday junction (HJ) DNA during genetic recombination and DNA repair, while the RuvA-RuvB complex plays an important role in the rescue of blocked DNA replication forks via replication fork reversal (RFR). RuvA specifically binds to HJ cruciform DNA, conferring on it an open structure. The RuvB hexamer acts as an ATP-dependent pump, pulling dsDNA into and through the RuvAB complex. HJ branch migration allows RuvC to scan DNA until it finds its consensus sequence, where it cleaves and resolves the cruciform DNA.</text>
</comment>
<dbReference type="Pfam" id="PF01330">
    <property type="entry name" value="RuvA_N"/>
    <property type="match status" value="1"/>
</dbReference>
<evidence type="ECO:0000259" key="7">
    <source>
        <dbReference type="SMART" id="SM00278"/>
    </source>
</evidence>
<dbReference type="InterPro" id="IPR036267">
    <property type="entry name" value="RuvA_C_sf"/>
</dbReference>
<gene>
    <name evidence="6" type="primary">ruvA</name>
    <name evidence="8" type="ORF">HMPREF1871_00348</name>
</gene>
<evidence type="ECO:0000313" key="9">
    <source>
        <dbReference type="Proteomes" id="UP000070467"/>
    </source>
</evidence>
<keyword evidence="9" id="KW-1185">Reference proteome</keyword>
<dbReference type="EMBL" id="LSDB01000008">
    <property type="protein sequence ID" value="KXB58582.1"/>
    <property type="molecule type" value="Genomic_DNA"/>
</dbReference>
<name>A0ABR5TPP5_9BACL</name>
<evidence type="ECO:0000256" key="2">
    <source>
        <dbReference type="ARBA" id="ARBA00022763"/>
    </source>
</evidence>
<evidence type="ECO:0000256" key="5">
    <source>
        <dbReference type="ARBA" id="ARBA00023204"/>
    </source>
</evidence>
<proteinExistence type="inferred from homology"/>
<dbReference type="InterPro" id="IPR013849">
    <property type="entry name" value="DNA_helicase_Holl-junc_RuvA_I"/>
</dbReference>
<evidence type="ECO:0000313" key="8">
    <source>
        <dbReference type="EMBL" id="KXB58582.1"/>
    </source>
</evidence>
<keyword evidence="1 6" id="KW-0963">Cytoplasm</keyword>
<evidence type="ECO:0000256" key="1">
    <source>
        <dbReference type="ARBA" id="ARBA00022490"/>
    </source>
</evidence>
<dbReference type="Proteomes" id="UP000070467">
    <property type="component" value="Unassembled WGS sequence"/>
</dbReference>
<keyword evidence="8" id="KW-0547">Nucleotide-binding</keyword>
<keyword evidence="5 6" id="KW-0234">DNA repair</keyword>
<dbReference type="RefSeq" id="WP_066129194.1">
    <property type="nucleotide sequence ID" value="NZ_KQ959861.1"/>
</dbReference>
<dbReference type="Gene3D" id="2.40.50.140">
    <property type="entry name" value="Nucleic acid-binding proteins"/>
    <property type="match status" value="1"/>
</dbReference>
<dbReference type="SMART" id="SM00278">
    <property type="entry name" value="HhH1"/>
    <property type="match status" value="2"/>
</dbReference>
<keyword evidence="3 6" id="KW-0238">DNA-binding</keyword>
<comment type="caution">
    <text evidence="8">The sequence shown here is derived from an EMBL/GenBank/DDBJ whole genome shotgun (WGS) entry which is preliminary data.</text>
</comment>
<keyword evidence="8" id="KW-0067">ATP-binding</keyword>
<feature type="domain" description="Helix-hairpin-helix DNA-binding motif class 1" evidence="7">
    <location>
        <begin position="105"/>
        <end position="124"/>
    </location>
</feature>
<protein>
    <recommendedName>
        <fullName evidence="6">Holliday junction branch migration complex subunit RuvA</fullName>
    </recommendedName>
</protein>
<evidence type="ECO:0000256" key="3">
    <source>
        <dbReference type="ARBA" id="ARBA00023125"/>
    </source>
</evidence>
<feature type="region of interest" description="Domain III" evidence="6">
    <location>
        <begin position="139"/>
        <end position="189"/>
    </location>
</feature>
<dbReference type="NCBIfam" id="TIGR00084">
    <property type="entry name" value="ruvA"/>
    <property type="match status" value="1"/>
</dbReference>
<feature type="domain" description="Helix-hairpin-helix DNA-binding motif class 1" evidence="7">
    <location>
        <begin position="70"/>
        <end position="89"/>
    </location>
</feature>
<organism evidence="8 9">
    <name type="scientific">Gemelliphila asaccharolytica</name>
    <dbReference type="NCBI Taxonomy" id="502393"/>
    <lineage>
        <taxon>Bacteria</taxon>
        <taxon>Bacillati</taxon>
        <taxon>Bacillota</taxon>
        <taxon>Bacilli</taxon>
        <taxon>Bacillales</taxon>
        <taxon>Gemellaceae</taxon>
        <taxon>Gemelliphila</taxon>
    </lineage>
</organism>
<reference evidence="8 9" key="1">
    <citation type="submission" date="2016-01" db="EMBL/GenBank/DDBJ databases">
        <authorList>
            <person name="Mitreva M."/>
            <person name="Pepin K.H."/>
            <person name="Mihindukulasuriya K.A."/>
            <person name="Fulton R."/>
            <person name="Fronick C."/>
            <person name="O'Laughlin M."/>
            <person name="Miner T."/>
            <person name="Herter B."/>
            <person name="Rosa B.A."/>
            <person name="Cordes M."/>
            <person name="Tomlinson C."/>
            <person name="Wollam A."/>
            <person name="Palsikar V.B."/>
            <person name="Mardis E.R."/>
            <person name="Wilson R.K."/>
        </authorList>
    </citation>
    <scope>NUCLEOTIDE SEQUENCE [LARGE SCALE GENOMIC DNA]</scope>
    <source>
        <strain evidence="8 9">KA00071</strain>
    </source>
</reference>
<dbReference type="Pfam" id="PF14520">
    <property type="entry name" value="HHH_5"/>
    <property type="match status" value="1"/>
</dbReference>
<keyword evidence="2 6" id="KW-0227">DNA damage</keyword>
<evidence type="ECO:0000256" key="6">
    <source>
        <dbReference type="HAMAP-Rule" id="MF_00031"/>
    </source>
</evidence>
<keyword evidence="8" id="KW-0347">Helicase</keyword>
<dbReference type="SUPFAM" id="SSF50249">
    <property type="entry name" value="Nucleic acid-binding proteins"/>
    <property type="match status" value="1"/>
</dbReference>
<dbReference type="Gene3D" id="1.10.150.20">
    <property type="entry name" value="5' to 3' exonuclease, C-terminal subdomain"/>
    <property type="match status" value="1"/>
</dbReference>
<accession>A0ABR5TPP5</accession>
<comment type="caution">
    <text evidence="6">Lacks conserved residue(s) required for the propagation of feature annotation.</text>
</comment>